<dbReference type="AlphaFoldDB" id="I4DSE5"/>
<dbReference type="EMBL" id="AK405664">
    <property type="protein sequence ID" value="BAM20835.1"/>
    <property type="molecule type" value="mRNA"/>
</dbReference>
<evidence type="ECO:0000313" key="1">
    <source>
        <dbReference type="EMBL" id="BAM20835.1"/>
    </source>
</evidence>
<protein>
    <submittedName>
        <fullName evidence="1">Uncharacterized protein</fullName>
    </submittedName>
</protein>
<organism evidence="1">
    <name type="scientific">Papilio polytes</name>
    <name type="common">Common mormon</name>
    <name type="synonym">Swallowtail butterfly</name>
    <dbReference type="NCBI Taxonomy" id="76194"/>
    <lineage>
        <taxon>Eukaryota</taxon>
        <taxon>Metazoa</taxon>
        <taxon>Ecdysozoa</taxon>
        <taxon>Arthropoda</taxon>
        <taxon>Hexapoda</taxon>
        <taxon>Insecta</taxon>
        <taxon>Pterygota</taxon>
        <taxon>Neoptera</taxon>
        <taxon>Endopterygota</taxon>
        <taxon>Lepidoptera</taxon>
        <taxon>Glossata</taxon>
        <taxon>Ditrysia</taxon>
        <taxon>Papilionoidea</taxon>
        <taxon>Papilionidae</taxon>
        <taxon>Papilioninae</taxon>
        <taxon>Papilio</taxon>
    </lineage>
</organism>
<proteinExistence type="evidence at transcript level"/>
<name>I4DSE5_PAPPL</name>
<accession>I4DSE5</accession>
<sequence>FYEWRLPALDGVVWPRLCFSTNYIISVLVRRVAAYVLKDNHYHHLNSFGLVLNVFGAS</sequence>
<reference evidence="1" key="1">
    <citation type="journal article" date="2012" name="BMC Biol.">
        <title>Comprehensive microarray-based analysis for stage-specific larval camouflage pattern-associated genes in the swallowtail butterfly, Papilio xuthus.</title>
        <authorList>
            <person name="Futahashi R."/>
            <person name="Shirataki H."/>
            <person name="Narita T."/>
            <person name="Mita K."/>
            <person name="Fujiwara H."/>
        </authorList>
    </citation>
    <scope>NUCLEOTIDE SEQUENCE</scope>
    <source>
        <tissue evidence="1">Epidermis</tissue>
    </source>
</reference>
<feature type="non-terminal residue" evidence="1">
    <location>
        <position position="1"/>
    </location>
</feature>